<reference evidence="1 2" key="1">
    <citation type="submission" date="2017-06" db="EMBL/GenBank/DDBJ databases">
        <title>Comparative genomic analysis of Ambrosia Fusariam Clade fungi.</title>
        <authorList>
            <person name="Stajich J.E."/>
            <person name="Carrillo J."/>
            <person name="Kijimoto T."/>
            <person name="Eskalen A."/>
            <person name="O'Donnell K."/>
            <person name="Kasson M."/>
        </authorList>
    </citation>
    <scope>NUCLEOTIDE SEQUENCE [LARGE SCALE GENOMIC DNA]</scope>
    <source>
        <strain evidence="1">UCR3666</strain>
    </source>
</reference>
<comment type="caution">
    <text evidence="1">The sequence shown here is derived from an EMBL/GenBank/DDBJ whole genome shotgun (WGS) entry which is preliminary data.</text>
</comment>
<organism evidence="1 2">
    <name type="scientific">Fusarium kuroshium</name>
    <dbReference type="NCBI Taxonomy" id="2010991"/>
    <lineage>
        <taxon>Eukaryota</taxon>
        <taxon>Fungi</taxon>
        <taxon>Dikarya</taxon>
        <taxon>Ascomycota</taxon>
        <taxon>Pezizomycotina</taxon>
        <taxon>Sordariomycetes</taxon>
        <taxon>Hypocreomycetidae</taxon>
        <taxon>Hypocreales</taxon>
        <taxon>Nectriaceae</taxon>
        <taxon>Fusarium</taxon>
        <taxon>Fusarium solani species complex</taxon>
    </lineage>
</organism>
<proteinExistence type="predicted"/>
<name>A0A3M2RAP6_9HYPO</name>
<dbReference type="EMBL" id="NKUJ01000567">
    <property type="protein sequence ID" value="RMJ02378.1"/>
    <property type="molecule type" value="Genomic_DNA"/>
</dbReference>
<sequence length="51" mass="5453">MASLQTEDALPGGLRFLTLQHAHEVANSRAQNTVAKVFTASTEVKTEAQAL</sequence>
<keyword evidence="2" id="KW-1185">Reference proteome</keyword>
<evidence type="ECO:0000313" key="1">
    <source>
        <dbReference type="EMBL" id="RMJ02378.1"/>
    </source>
</evidence>
<dbReference type="Proteomes" id="UP000277212">
    <property type="component" value="Unassembled WGS sequence"/>
</dbReference>
<accession>A0A3M2RAP6</accession>
<protein>
    <submittedName>
        <fullName evidence="1">Uncharacterized protein</fullName>
    </submittedName>
</protein>
<dbReference type="AlphaFoldDB" id="A0A3M2RAP6"/>
<gene>
    <name evidence="1" type="ORF">CDV36_015350</name>
</gene>
<evidence type="ECO:0000313" key="2">
    <source>
        <dbReference type="Proteomes" id="UP000277212"/>
    </source>
</evidence>